<dbReference type="Gene3D" id="3.60.15.10">
    <property type="entry name" value="Ribonuclease Z/Hydroxyacylglutathione hydrolase-like"/>
    <property type="match status" value="1"/>
</dbReference>
<dbReference type="RefSeq" id="WP_121638056.1">
    <property type="nucleotide sequence ID" value="NZ_CP033065.1"/>
</dbReference>
<evidence type="ECO:0000256" key="1">
    <source>
        <dbReference type="ARBA" id="ARBA00005250"/>
    </source>
</evidence>
<dbReference type="PANTHER" id="PTHR42951">
    <property type="entry name" value="METALLO-BETA-LACTAMASE DOMAIN-CONTAINING"/>
    <property type="match status" value="1"/>
</dbReference>
<feature type="signal peptide" evidence="2">
    <location>
        <begin position="1"/>
        <end position="27"/>
    </location>
</feature>
<gene>
    <name evidence="4" type="ORF">D9T18_14610</name>
</gene>
<dbReference type="InterPro" id="IPR001279">
    <property type="entry name" value="Metallo-B-lactamas"/>
</dbReference>
<reference evidence="4 5" key="1">
    <citation type="submission" date="2018-10" db="EMBL/GenBank/DDBJ databases">
        <title>Complete Genome Sequence and Transcriptomic Profiles of a Marine Bacterium, Pseudoalteromonas agarivorans Hao 2018.</title>
        <authorList>
            <person name="Hao L."/>
        </authorList>
    </citation>
    <scope>NUCLEOTIDE SEQUENCE [LARGE SCALE GENOMIC DNA]</scope>
    <source>
        <strain evidence="4 5">Hao 2018</strain>
    </source>
</reference>
<dbReference type="EMBL" id="CP033065">
    <property type="protein sequence ID" value="AYM87836.1"/>
    <property type="molecule type" value="Genomic_DNA"/>
</dbReference>
<dbReference type="GO" id="GO:0017001">
    <property type="term" value="P:antibiotic catabolic process"/>
    <property type="evidence" value="ECO:0007669"/>
    <property type="project" value="UniProtKB-ARBA"/>
</dbReference>
<keyword evidence="2" id="KW-0732">Signal</keyword>
<dbReference type="InterPro" id="IPR036866">
    <property type="entry name" value="RibonucZ/Hydroxyglut_hydro"/>
</dbReference>
<dbReference type="SMART" id="SM00849">
    <property type="entry name" value="Lactamase_B"/>
    <property type="match status" value="1"/>
</dbReference>
<protein>
    <submittedName>
        <fullName evidence="4">MBL fold metallo-hydrolase</fullName>
    </submittedName>
</protein>
<accession>A0AAD0XCT0</accession>
<feature type="chain" id="PRO_5041960955" evidence="2">
    <location>
        <begin position="28"/>
        <end position="340"/>
    </location>
</feature>
<feature type="domain" description="Metallo-beta-lactamase" evidence="3">
    <location>
        <begin position="51"/>
        <end position="266"/>
    </location>
</feature>
<evidence type="ECO:0000256" key="2">
    <source>
        <dbReference type="SAM" id="SignalP"/>
    </source>
</evidence>
<dbReference type="SUPFAM" id="SSF56281">
    <property type="entry name" value="Metallo-hydrolase/oxidoreductase"/>
    <property type="match status" value="1"/>
</dbReference>
<proteinExistence type="inferred from homology"/>
<evidence type="ECO:0000313" key="4">
    <source>
        <dbReference type="EMBL" id="AYM87836.1"/>
    </source>
</evidence>
<dbReference type="Proteomes" id="UP000279995">
    <property type="component" value="Chromosome I"/>
</dbReference>
<dbReference type="Pfam" id="PF00753">
    <property type="entry name" value="Lactamase_B"/>
    <property type="match status" value="1"/>
</dbReference>
<dbReference type="InterPro" id="IPR050855">
    <property type="entry name" value="NDM-1-like"/>
</dbReference>
<sequence>MTLKPLLVTVIPALFITLSLFSHSSKAAVTWQQINENVQFLKQQDKLRFYDSNQVLIEGEQCALMVDASGNFAAVEALAKQLKKHLKTPLCYLVATHFHDDHLLGMAVLQNAFPKAQLIVHKQVADNFATYQQAYDDKLAGYEKSIELSYQRLATLPEQQQAQWREKLSLAKQRFLRWKNYHLKSPSTVIGKQQSIDLGNFAVQITPEKAHTNGDLTLSTNNGTLLIGGDIVDWLPYPGHGQLQKWQALLKRYINQPNLRTILPGHGGALEKAQLKQPLMFLTNLITHVKNNKKQTLEQLTESFPADVLAPYKQEALNTKSSQLFLQAGLKRAQLIEHAQ</sequence>
<dbReference type="PANTHER" id="PTHR42951:SF4">
    <property type="entry name" value="ACYL-COENZYME A THIOESTERASE MBLAC2"/>
    <property type="match status" value="1"/>
</dbReference>
<evidence type="ECO:0000259" key="3">
    <source>
        <dbReference type="SMART" id="SM00849"/>
    </source>
</evidence>
<organism evidence="4 5">
    <name type="scientific">Pseudoalteromonas agarivorans</name>
    <dbReference type="NCBI Taxonomy" id="176102"/>
    <lineage>
        <taxon>Bacteria</taxon>
        <taxon>Pseudomonadati</taxon>
        <taxon>Pseudomonadota</taxon>
        <taxon>Gammaproteobacteria</taxon>
        <taxon>Alteromonadales</taxon>
        <taxon>Pseudoalteromonadaceae</taxon>
        <taxon>Pseudoalteromonas</taxon>
    </lineage>
</organism>
<evidence type="ECO:0000313" key="5">
    <source>
        <dbReference type="Proteomes" id="UP000279995"/>
    </source>
</evidence>
<comment type="similarity">
    <text evidence="1">Belongs to the metallo-beta-lactamase superfamily. Class-B beta-lactamase family.</text>
</comment>
<name>A0AAD0XCT0_9GAMM</name>
<dbReference type="AlphaFoldDB" id="A0AAD0XCT0"/>